<dbReference type="EMBL" id="AE016822">
    <property type="protein sequence ID" value="AAT88375.1"/>
    <property type="molecule type" value="Genomic_DNA"/>
</dbReference>
<dbReference type="AlphaFoldDB" id="Q6AGX0"/>
<name>Q6AGX0_LEIXX</name>
<evidence type="ECO:0000313" key="1">
    <source>
        <dbReference type="EMBL" id="AAT88375.1"/>
    </source>
</evidence>
<dbReference type="HOGENOM" id="CLU_183720_1_0_11"/>
<dbReference type="Proteomes" id="UP000001306">
    <property type="component" value="Chromosome"/>
</dbReference>
<gene>
    <name evidence="1" type="ordered locus">Lxx03620</name>
</gene>
<sequence>MLRWQYTTTPLIVHNTAAILNNWGSQGWELVQVVIGPEGGLVAYLKRPVPDGADT</sequence>
<evidence type="ECO:0000313" key="2">
    <source>
        <dbReference type="Proteomes" id="UP000001306"/>
    </source>
</evidence>
<proteinExistence type="predicted"/>
<dbReference type="KEGG" id="lxx:Lxx03620"/>
<reference evidence="1 2" key="1">
    <citation type="journal article" date="2004" name="Mol. Plant Microbe Interact.">
        <title>The genome sequence of the Gram-positive sugarcane pathogen Leifsonia xyli subsp. xyli.</title>
        <authorList>
            <person name="Monteiro-Vitorello C.B."/>
            <person name="Camargo L.E.A."/>
            <person name="Van Sluys M.A."/>
            <person name="Kitajima J.P."/>
            <person name="Truffi D."/>
            <person name="do Amaral A.M."/>
            <person name="Harakava R."/>
            <person name="de Oliveira J.C.F."/>
            <person name="Wood D."/>
            <person name="de Oliveira M.C."/>
            <person name="Miyaki C.Y."/>
            <person name="Takita M.A."/>
            <person name="da Silva A.C.R."/>
            <person name="Furlan L.R."/>
            <person name="Carraro D.M."/>
            <person name="Camarotte G."/>
            <person name="Almeida N.F. Jr."/>
            <person name="Carrer H."/>
            <person name="Coutinho L.L."/>
            <person name="El-Dorry H.A."/>
            <person name="Ferro M.I.T."/>
            <person name="Gagliardi P.R."/>
            <person name="Giglioti E."/>
            <person name="Goldman M.H.S."/>
            <person name="Goldman G.H."/>
            <person name="Kimura E.T."/>
            <person name="Ferro E.S."/>
            <person name="Kuramae E.E."/>
            <person name="Lemos E.G.M."/>
            <person name="Lemos M.V.F."/>
            <person name="Mauro S.M.Z."/>
            <person name="Machado M.A."/>
            <person name="Marino C.L."/>
            <person name="Menck C.F."/>
            <person name="Nunes L.R."/>
            <person name="Oliveira R.C."/>
            <person name="Pereira G.G."/>
            <person name="Siqueira W."/>
            <person name="de Souza A.A."/>
            <person name="Tsai S.M."/>
            <person name="Zanca A.S."/>
            <person name="Simpson A.J.G."/>
            <person name="Brumbley S.M."/>
            <person name="Setubal J.C."/>
        </authorList>
    </citation>
    <scope>NUCLEOTIDE SEQUENCE [LARGE SCALE GENOMIC DNA]</scope>
    <source>
        <strain evidence="1 2">CTCB07</strain>
    </source>
</reference>
<accession>Q6AGX0</accession>
<dbReference type="eggNOG" id="ENOG5032YI8">
    <property type="taxonomic scope" value="Bacteria"/>
</dbReference>
<evidence type="ECO:0008006" key="3">
    <source>
        <dbReference type="Google" id="ProtNLM"/>
    </source>
</evidence>
<dbReference type="RefSeq" id="WP_011185377.1">
    <property type="nucleotide sequence ID" value="NC_006087.1"/>
</dbReference>
<dbReference type="STRING" id="281090.Lxx03620"/>
<protein>
    <recommendedName>
        <fullName evidence="3">DUF4177 domain-containing protein</fullName>
    </recommendedName>
</protein>
<keyword evidence="2" id="KW-1185">Reference proteome</keyword>
<organism evidence="1 2">
    <name type="scientific">Leifsonia xyli subsp. xyli (strain CTCB07)</name>
    <dbReference type="NCBI Taxonomy" id="281090"/>
    <lineage>
        <taxon>Bacteria</taxon>
        <taxon>Bacillati</taxon>
        <taxon>Actinomycetota</taxon>
        <taxon>Actinomycetes</taxon>
        <taxon>Micrococcales</taxon>
        <taxon>Microbacteriaceae</taxon>
        <taxon>Leifsonia</taxon>
    </lineage>
</organism>